<dbReference type="EMBL" id="MU394292">
    <property type="protein sequence ID" value="KAI6090059.1"/>
    <property type="molecule type" value="Genomic_DNA"/>
</dbReference>
<comment type="caution">
    <text evidence="1">The sequence shown here is derived from an EMBL/GenBank/DDBJ whole genome shotgun (WGS) entry which is preliminary data.</text>
</comment>
<organism evidence="1 2">
    <name type="scientific">Hypoxylon rubiginosum</name>
    <dbReference type="NCBI Taxonomy" id="110542"/>
    <lineage>
        <taxon>Eukaryota</taxon>
        <taxon>Fungi</taxon>
        <taxon>Dikarya</taxon>
        <taxon>Ascomycota</taxon>
        <taxon>Pezizomycotina</taxon>
        <taxon>Sordariomycetes</taxon>
        <taxon>Xylariomycetidae</taxon>
        <taxon>Xylariales</taxon>
        <taxon>Hypoxylaceae</taxon>
        <taxon>Hypoxylon</taxon>
    </lineage>
</organism>
<accession>A0ACC0DBV9</accession>
<name>A0ACC0DBV9_9PEZI</name>
<reference evidence="1 2" key="1">
    <citation type="journal article" date="2022" name="New Phytol.">
        <title>Ecological generalism drives hyperdiversity of secondary metabolite gene clusters in xylarialean endophytes.</title>
        <authorList>
            <person name="Franco M.E.E."/>
            <person name="Wisecaver J.H."/>
            <person name="Arnold A.E."/>
            <person name="Ju Y.M."/>
            <person name="Slot J.C."/>
            <person name="Ahrendt S."/>
            <person name="Moore L.P."/>
            <person name="Eastman K.E."/>
            <person name="Scott K."/>
            <person name="Konkel Z."/>
            <person name="Mondo S.J."/>
            <person name="Kuo A."/>
            <person name="Hayes R.D."/>
            <person name="Haridas S."/>
            <person name="Andreopoulos B."/>
            <person name="Riley R."/>
            <person name="LaButti K."/>
            <person name="Pangilinan J."/>
            <person name="Lipzen A."/>
            <person name="Amirebrahimi M."/>
            <person name="Yan J."/>
            <person name="Adam C."/>
            <person name="Keymanesh K."/>
            <person name="Ng V."/>
            <person name="Louie K."/>
            <person name="Northen T."/>
            <person name="Drula E."/>
            <person name="Henrissat B."/>
            <person name="Hsieh H.M."/>
            <person name="Youens-Clark K."/>
            <person name="Lutzoni F."/>
            <person name="Miadlikowska J."/>
            <person name="Eastwood D.C."/>
            <person name="Hamelin R.C."/>
            <person name="Grigoriev I.V."/>
            <person name="U'Ren J.M."/>
        </authorList>
    </citation>
    <scope>NUCLEOTIDE SEQUENCE [LARGE SCALE GENOMIC DNA]</scope>
    <source>
        <strain evidence="1 2">ER1909</strain>
    </source>
</reference>
<evidence type="ECO:0000313" key="1">
    <source>
        <dbReference type="EMBL" id="KAI6090059.1"/>
    </source>
</evidence>
<proteinExistence type="predicted"/>
<evidence type="ECO:0000313" key="2">
    <source>
        <dbReference type="Proteomes" id="UP001497680"/>
    </source>
</evidence>
<dbReference type="Proteomes" id="UP001497680">
    <property type="component" value="Unassembled WGS sequence"/>
</dbReference>
<gene>
    <name evidence="1" type="ORF">F4821DRAFT_35859</name>
</gene>
<protein>
    <submittedName>
        <fullName evidence="1">Heterokaryon incompatibility protein-domain-containing protein</fullName>
    </submittedName>
</protein>
<sequence>MTQLYHELEDGHFRLLSFNDSTGKVLQLSSYEIDRAPPYIALSYTWGTATTRQETPRQGKYHISINGEQAEVQQNLHDAVMNLTAHIQRKKCLLWVDAICIDQANFEERNAQVRRMKEVFEKANHVFAWLGLPHNEDEISLAIEHMSRLDWVLRDARENHIDDMTMVVADLRTHPVLWPGVGDIEIRKACEGISNMFNRPYWERTWIHQEVTTPTDIQFWCGQYSFNEWSFTAGVTFSFAFLWTTDFNKQYLEGTRDAIHAGRIYRGRIDRKAIKQKRLIDLLFEIRGTSCTEPKDKVYALLGHATDVTSNQLPIDYHKGLADVYADVVKLYVFHKQNPTLDILGYVITAPDNIAQQGQNQNDSPMPSWVPDWRQQDSIGPIHEGPRNGFVGSYPYNPCPGTTIEAHIMDGTLQLRGIVIEDLKIEILTDWWHGIHDSTKLPIARRWYNDFMANGDASLDEPIRRALVGNRTTTVPGNQNVGHAQSDHMIDWGLVDMDNAQLDQLRYQRKIMMVQDVMRVCIGRRMAMLTNRSIAIVPGGSMPDDQVALFHGGKALYVLRPVPGQQNTFRFIGECYVDGLMDGALVELNTQRGRTAGLVRMV</sequence>
<keyword evidence="2" id="KW-1185">Reference proteome</keyword>